<accession>A0A0N7KKR7</accession>
<sequence>MRTSSPTDWSMMWSNDDTPSSGRAFAGTLLSRYSPRSRSNVPSARRRMLYDSLKLEMSTHVWSGTTVCTTTNHNHNHSERPSTTTTISQSRKRNQSNQSIGVHMRMFFFADSCSDKKETTPPP</sequence>
<dbReference type="Gramene" id="Os05t0407550-01">
    <property type="protein sequence ID" value="Os05t0407550-01"/>
    <property type="gene ID" value="Os05g0407550"/>
</dbReference>
<feature type="non-terminal residue" evidence="2">
    <location>
        <position position="123"/>
    </location>
</feature>
<evidence type="ECO:0000313" key="3">
    <source>
        <dbReference type="Proteomes" id="UP000059680"/>
    </source>
</evidence>
<reference evidence="3" key="1">
    <citation type="journal article" date="2005" name="Nature">
        <title>The map-based sequence of the rice genome.</title>
        <authorList>
            <consortium name="International rice genome sequencing project (IRGSP)"/>
            <person name="Matsumoto T."/>
            <person name="Wu J."/>
            <person name="Kanamori H."/>
            <person name="Katayose Y."/>
            <person name="Fujisawa M."/>
            <person name="Namiki N."/>
            <person name="Mizuno H."/>
            <person name="Yamamoto K."/>
            <person name="Antonio B.A."/>
            <person name="Baba T."/>
            <person name="Sakata K."/>
            <person name="Nagamura Y."/>
            <person name="Aoki H."/>
            <person name="Arikawa K."/>
            <person name="Arita K."/>
            <person name="Bito T."/>
            <person name="Chiden Y."/>
            <person name="Fujitsuka N."/>
            <person name="Fukunaka R."/>
            <person name="Hamada M."/>
            <person name="Harada C."/>
            <person name="Hayashi A."/>
            <person name="Hijishita S."/>
            <person name="Honda M."/>
            <person name="Hosokawa S."/>
            <person name="Ichikawa Y."/>
            <person name="Idonuma A."/>
            <person name="Iijima M."/>
            <person name="Ikeda M."/>
            <person name="Ikeno M."/>
            <person name="Ito K."/>
            <person name="Ito S."/>
            <person name="Ito T."/>
            <person name="Ito Y."/>
            <person name="Ito Y."/>
            <person name="Iwabuchi A."/>
            <person name="Kamiya K."/>
            <person name="Karasawa W."/>
            <person name="Kurita K."/>
            <person name="Katagiri S."/>
            <person name="Kikuta A."/>
            <person name="Kobayashi H."/>
            <person name="Kobayashi N."/>
            <person name="Machita K."/>
            <person name="Maehara T."/>
            <person name="Masukawa M."/>
            <person name="Mizubayashi T."/>
            <person name="Mukai Y."/>
            <person name="Nagasaki H."/>
            <person name="Nagata Y."/>
            <person name="Naito S."/>
            <person name="Nakashima M."/>
            <person name="Nakama Y."/>
            <person name="Nakamichi Y."/>
            <person name="Nakamura M."/>
            <person name="Meguro A."/>
            <person name="Negishi M."/>
            <person name="Ohta I."/>
            <person name="Ohta T."/>
            <person name="Okamoto M."/>
            <person name="Ono N."/>
            <person name="Saji S."/>
            <person name="Sakaguchi M."/>
            <person name="Sakai K."/>
            <person name="Shibata M."/>
            <person name="Shimokawa T."/>
            <person name="Song J."/>
            <person name="Takazaki Y."/>
            <person name="Terasawa K."/>
            <person name="Tsugane M."/>
            <person name="Tsuji K."/>
            <person name="Ueda S."/>
            <person name="Waki K."/>
            <person name="Yamagata H."/>
            <person name="Yamamoto M."/>
            <person name="Yamamoto S."/>
            <person name="Yamane H."/>
            <person name="Yoshiki S."/>
            <person name="Yoshihara R."/>
            <person name="Yukawa K."/>
            <person name="Zhong H."/>
            <person name="Yano M."/>
            <person name="Yuan Q."/>
            <person name="Ouyang S."/>
            <person name="Liu J."/>
            <person name="Jones K.M."/>
            <person name="Gansberger K."/>
            <person name="Moffat K."/>
            <person name="Hill J."/>
            <person name="Bera J."/>
            <person name="Fadrosh D."/>
            <person name="Jin S."/>
            <person name="Johri S."/>
            <person name="Kim M."/>
            <person name="Overton L."/>
            <person name="Reardon M."/>
            <person name="Tsitrin T."/>
            <person name="Vuong H."/>
            <person name="Weaver B."/>
            <person name="Ciecko A."/>
            <person name="Tallon L."/>
            <person name="Jackson J."/>
            <person name="Pai G."/>
            <person name="Aken S.V."/>
            <person name="Utterback T."/>
            <person name="Reidmuller S."/>
            <person name="Feldblyum T."/>
            <person name="Hsiao J."/>
            <person name="Zismann V."/>
            <person name="Iobst S."/>
            <person name="de Vazeille A.R."/>
            <person name="Buell C.R."/>
            <person name="Ying K."/>
            <person name="Li Y."/>
            <person name="Lu T."/>
            <person name="Huang Y."/>
            <person name="Zhao Q."/>
            <person name="Feng Q."/>
            <person name="Zhang L."/>
            <person name="Zhu J."/>
            <person name="Weng Q."/>
            <person name="Mu J."/>
            <person name="Lu Y."/>
            <person name="Fan D."/>
            <person name="Liu Y."/>
            <person name="Guan J."/>
            <person name="Zhang Y."/>
            <person name="Yu S."/>
            <person name="Liu X."/>
            <person name="Zhang Y."/>
            <person name="Hong G."/>
            <person name="Han B."/>
            <person name="Choisne N."/>
            <person name="Demange N."/>
            <person name="Orjeda G."/>
            <person name="Samain S."/>
            <person name="Cattolico L."/>
            <person name="Pelletier E."/>
            <person name="Couloux A."/>
            <person name="Segurens B."/>
            <person name="Wincker P."/>
            <person name="D'Hont A."/>
            <person name="Scarpelli C."/>
            <person name="Weissenbach J."/>
            <person name="Salanoubat M."/>
            <person name="Quetier F."/>
            <person name="Yu Y."/>
            <person name="Kim H.R."/>
            <person name="Rambo T."/>
            <person name="Currie J."/>
            <person name="Collura K."/>
            <person name="Luo M."/>
            <person name="Yang T."/>
            <person name="Ammiraju J.S.S."/>
            <person name="Engler F."/>
            <person name="Soderlund C."/>
            <person name="Wing R.A."/>
            <person name="Palmer L.E."/>
            <person name="de la Bastide M."/>
            <person name="Spiegel L."/>
            <person name="Nascimento L."/>
            <person name="Zutavern T."/>
            <person name="O'Shaughnessy A."/>
            <person name="Dike S."/>
            <person name="Dedhia N."/>
            <person name="Preston R."/>
            <person name="Balija V."/>
            <person name="McCombie W.R."/>
            <person name="Chow T."/>
            <person name="Chen H."/>
            <person name="Chung M."/>
            <person name="Chen C."/>
            <person name="Shaw J."/>
            <person name="Wu H."/>
            <person name="Hsiao K."/>
            <person name="Chao Y."/>
            <person name="Chu M."/>
            <person name="Cheng C."/>
            <person name="Hour A."/>
            <person name="Lee P."/>
            <person name="Lin S."/>
            <person name="Lin Y."/>
            <person name="Liou J."/>
            <person name="Liu S."/>
            <person name="Hsing Y."/>
            <person name="Raghuvanshi S."/>
            <person name="Mohanty A."/>
            <person name="Bharti A.K."/>
            <person name="Gaur A."/>
            <person name="Gupta V."/>
            <person name="Kumar D."/>
            <person name="Ravi V."/>
            <person name="Vij S."/>
            <person name="Kapur A."/>
            <person name="Khurana P."/>
            <person name="Khurana P."/>
            <person name="Khurana J.P."/>
            <person name="Tyagi A.K."/>
            <person name="Gaikwad K."/>
            <person name="Singh A."/>
            <person name="Dalal V."/>
            <person name="Srivastava S."/>
            <person name="Dixit A."/>
            <person name="Pal A.K."/>
            <person name="Ghazi I.A."/>
            <person name="Yadav M."/>
            <person name="Pandit A."/>
            <person name="Bhargava A."/>
            <person name="Sureshbabu K."/>
            <person name="Batra K."/>
            <person name="Sharma T.R."/>
            <person name="Mohapatra T."/>
            <person name="Singh N.K."/>
            <person name="Messing J."/>
            <person name="Nelson A.B."/>
            <person name="Fuks G."/>
            <person name="Kavchok S."/>
            <person name="Keizer G."/>
            <person name="Linton E."/>
            <person name="Llaca V."/>
            <person name="Song R."/>
            <person name="Tanyolac B."/>
            <person name="Young S."/>
            <person name="Ho-Il K."/>
            <person name="Hahn J.H."/>
            <person name="Sangsakoo G."/>
            <person name="Vanavichit A."/>
            <person name="de Mattos Luiz.A.T."/>
            <person name="Zimmer P.D."/>
            <person name="Malone G."/>
            <person name="Dellagostin O."/>
            <person name="de Oliveira A.C."/>
            <person name="Bevan M."/>
            <person name="Bancroft I."/>
            <person name="Minx P."/>
            <person name="Cordum H."/>
            <person name="Wilson R."/>
            <person name="Cheng Z."/>
            <person name="Jin W."/>
            <person name="Jiang J."/>
            <person name="Leong S.A."/>
            <person name="Iwama H."/>
            <person name="Gojobori T."/>
            <person name="Itoh T."/>
            <person name="Niimura Y."/>
            <person name="Fujii Y."/>
            <person name="Habara T."/>
            <person name="Sakai H."/>
            <person name="Sato Y."/>
            <person name="Wilson G."/>
            <person name="Kumar K."/>
            <person name="McCouch S."/>
            <person name="Juretic N."/>
            <person name="Hoen D."/>
            <person name="Wright S."/>
            <person name="Bruskiewich R."/>
            <person name="Bureau T."/>
            <person name="Miyao A."/>
            <person name="Hirochika H."/>
            <person name="Nishikawa T."/>
            <person name="Kadowaki K."/>
            <person name="Sugiura M."/>
            <person name="Burr B."/>
            <person name="Sasaki T."/>
        </authorList>
    </citation>
    <scope>NUCLEOTIDE SEQUENCE [LARGE SCALE GENOMIC DNA]</scope>
    <source>
        <strain evidence="3">cv. Nipponbare</strain>
    </source>
</reference>
<dbReference type="PaxDb" id="39947-A0A0N7KKR7"/>
<feature type="region of interest" description="Disordered" evidence="1">
    <location>
        <begin position="70"/>
        <end position="101"/>
    </location>
</feature>
<reference evidence="2 3" key="2">
    <citation type="journal article" date="2013" name="Plant Cell Physiol.">
        <title>Rice Annotation Project Database (RAP-DB): an integrative and interactive database for rice genomics.</title>
        <authorList>
            <person name="Sakai H."/>
            <person name="Lee S.S."/>
            <person name="Tanaka T."/>
            <person name="Numa H."/>
            <person name="Kim J."/>
            <person name="Kawahara Y."/>
            <person name="Wakimoto H."/>
            <person name="Yang C.C."/>
            <person name="Iwamoto M."/>
            <person name="Abe T."/>
            <person name="Yamada Y."/>
            <person name="Muto A."/>
            <person name="Inokuchi H."/>
            <person name="Ikemura T."/>
            <person name="Matsumoto T."/>
            <person name="Sasaki T."/>
            <person name="Itoh T."/>
        </authorList>
    </citation>
    <scope>NUCLEOTIDE SEQUENCE [LARGE SCALE GENOMIC DNA]</scope>
    <source>
        <strain evidence="3">cv. Nipponbare</strain>
    </source>
</reference>
<keyword evidence="3" id="KW-1185">Reference proteome</keyword>
<protein>
    <submittedName>
        <fullName evidence="2">Os05g0407550 protein</fullName>
    </submittedName>
</protein>
<organism evidence="2 3">
    <name type="scientific">Oryza sativa subsp. japonica</name>
    <name type="common">Rice</name>
    <dbReference type="NCBI Taxonomy" id="39947"/>
    <lineage>
        <taxon>Eukaryota</taxon>
        <taxon>Viridiplantae</taxon>
        <taxon>Streptophyta</taxon>
        <taxon>Embryophyta</taxon>
        <taxon>Tracheophyta</taxon>
        <taxon>Spermatophyta</taxon>
        <taxon>Magnoliopsida</taxon>
        <taxon>Liliopsida</taxon>
        <taxon>Poales</taxon>
        <taxon>Poaceae</taxon>
        <taxon>BOP clade</taxon>
        <taxon>Oryzoideae</taxon>
        <taxon>Oryzeae</taxon>
        <taxon>Oryzinae</taxon>
        <taxon>Oryza</taxon>
        <taxon>Oryza sativa</taxon>
    </lineage>
</organism>
<evidence type="ECO:0000313" key="2">
    <source>
        <dbReference type="EMBL" id="BAS93969.1"/>
    </source>
</evidence>
<dbReference type="Proteomes" id="UP000059680">
    <property type="component" value="Chromosome 5"/>
</dbReference>
<dbReference type="InParanoid" id="A0A0N7KKR7"/>
<dbReference type="AlphaFoldDB" id="A0A0N7KKR7"/>
<evidence type="ECO:0000256" key="1">
    <source>
        <dbReference type="SAM" id="MobiDB-lite"/>
    </source>
</evidence>
<reference evidence="2 3" key="3">
    <citation type="journal article" date="2013" name="Rice">
        <title>Improvement of the Oryza sativa Nipponbare reference genome using next generation sequence and optical map data.</title>
        <authorList>
            <person name="Kawahara Y."/>
            <person name="de la Bastide M."/>
            <person name="Hamilton J.P."/>
            <person name="Kanamori H."/>
            <person name="McCombie W.R."/>
            <person name="Ouyang S."/>
            <person name="Schwartz D.C."/>
            <person name="Tanaka T."/>
            <person name="Wu J."/>
            <person name="Zhou S."/>
            <person name="Childs K.L."/>
            <person name="Davidson R.M."/>
            <person name="Lin H."/>
            <person name="Quesada-Ocampo L."/>
            <person name="Vaillancourt B."/>
            <person name="Sakai H."/>
            <person name="Lee S.S."/>
            <person name="Kim J."/>
            <person name="Numa H."/>
            <person name="Itoh T."/>
            <person name="Buell C.R."/>
            <person name="Matsumoto T."/>
        </authorList>
    </citation>
    <scope>NUCLEOTIDE SEQUENCE [LARGE SCALE GENOMIC DNA]</scope>
    <source>
        <strain evidence="3">cv. Nipponbare</strain>
    </source>
</reference>
<feature type="region of interest" description="Disordered" evidence="1">
    <location>
        <begin position="1"/>
        <end position="21"/>
    </location>
</feature>
<dbReference type="EMBL" id="AP014961">
    <property type="protein sequence ID" value="BAS93969.1"/>
    <property type="molecule type" value="Genomic_DNA"/>
</dbReference>
<proteinExistence type="predicted"/>
<name>A0A0N7KKR7_ORYSJ</name>
<gene>
    <name evidence="2" type="ordered locus">Os05g0407550</name>
    <name evidence="2" type="ORF">OSNPB_050407550</name>
</gene>